<dbReference type="AlphaFoldDB" id="A0A0J5FYI1"/>
<sequence length="63" mass="7020">MSSFNPALYKKTPAVNVLDNRSLTIREMGYHRAEANGVTDPRIRLVLLRPSLLSTMGGEMVKC</sequence>
<organism evidence="1 2">
    <name type="scientific">Xenorhabdus khoisanae</name>
    <dbReference type="NCBI Taxonomy" id="880157"/>
    <lineage>
        <taxon>Bacteria</taxon>
        <taxon>Pseudomonadati</taxon>
        <taxon>Pseudomonadota</taxon>
        <taxon>Gammaproteobacteria</taxon>
        <taxon>Enterobacterales</taxon>
        <taxon>Morganellaceae</taxon>
        <taxon>Xenorhabdus</taxon>
    </lineage>
</organism>
<dbReference type="PATRIC" id="fig|880157.4.peg.81"/>
<protein>
    <submittedName>
        <fullName evidence="1">Uncharacterized protein</fullName>
    </submittedName>
</protein>
<evidence type="ECO:0000313" key="1">
    <source>
        <dbReference type="EMBL" id="KMJ46987.1"/>
    </source>
</evidence>
<dbReference type="STRING" id="880157.AB204_00370"/>
<keyword evidence="2" id="KW-1185">Reference proteome</keyword>
<dbReference type="EMBL" id="LFCV01000002">
    <property type="protein sequence ID" value="KMJ46987.1"/>
    <property type="molecule type" value="Genomic_DNA"/>
</dbReference>
<evidence type="ECO:0000313" key="2">
    <source>
        <dbReference type="Proteomes" id="UP000036277"/>
    </source>
</evidence>
<dbReference type="Proteomes" id="UP000036277">
    <property type="component" value="Unassembled WGS sequence"/>
</dbReference>
<name>A0A0J5FYI1_9GAMM</name>
<dbReference type="RefSeq" id="WP_047961415.1">
    <property type="nucleotide sequence ID" value="NZ_CAWMBG010000002.1"/>
</dbReference>
<proteinExistence type="predicted"/>
<accession>A0A0J5FYI1</accession>
<gene>
    <name evidence="1" type="ORF">AB204_00370</name>
</gene>
<comment type="caution">
    <text evidence="1">The sequence shown here is derived from an EMBL/GenBank/DDBJ whole genome shotgun (WGS) entry which is preliminary data.</text>
</comment>
<reference evidence="1 2" key="1">
    <citation type="submission" date="2015-06" db="EMBL/GenBank/DDBJ databases">
        <title>Draft Whole-Genome Sequence of the Entomopathogenic Bacterium Xenorhabdus khoisanae.</title>
        <authorList>
            <person name="Naidoo S."/>
            <person name="Featherston J."/>
            <person name="Gray V.M."/>
        </authorList>
    </citation>
    <scope>NUCLEOTIDE SEQUENCE [LARGE SCALE GENOMIC DNA]</scope>
    <source>
        <strain evidence="1 2">MCB</strain>
    </source>
</reference>